<evidence type="ECO:0000313" key="5">
    <source>
        <dbReference type="Proteomes" id="UP001400166"/>
    </source>
</evidence>
<feature type="domain" description="Outer membrane protein beta-barrel" evidence="3">
    <location>
        <begin position="7"/>
        <end position="206"/>
    </location>
</feature>
<dbReference type="Pfam" id="PF13505">
    <property type="entry name" value="OMP_b-brl"/>
    <property type="match status" value="1"/>
</dbReference>
<feature type="chain" id="PRO_5047182246" evidence="2">
    <location>
        <begin position="21"/>
        <end position="227"/>
    </location>
</feature>
<feature type="signal peptide" evidence="2">
    <location>
        <begin position="1"/>
        <end position="20"/>
    </location>
</feature>
<comment type="caution">
    <text evidence="4">The sequence shown here is derived from an EMBL/GenBank/DDBJ whole genome shotgun (WGS) entry which is preliminary data.</text>
</comment>
<dbReference type="RefSeq" id="WP_346469222.1">
    <property type="nucleotide sequence ID" value="NZ_JBDJOF010000001.1"/>
</dbReference>
<name>A0ABV0C2C5_9GAMM</name>
<organism evidence="4 5">
    <name type="scientific">Stenotrophomonas hibiscicola</name>
    <dbReference type="NCBI Taxonomy" id="86189"/>
    <lineage>
        <taxon>Bacteria</taxon>
        <taxon>Pseudomonadati</taxon>
        <taxon>Pseudomonadota</taxon>
        <taxon>Gammaproteobacteria</taxon>
        <taxon>Lysobacterales</taxon>
        <taxon>Lysobacteraceae</taxon>
        <taxon>Stenotrophomonas</taxon>
        <taxon>Stenotrophomonas maltophilia group</taxon>
    </lineage>
</organism>
<dbReference type="InterPro" id="IPR011250">
    <property type="entry name" value="OMP/PagP_B-barrel"/>
</dbReference>
<evidence type="ECO:0000256" key="2">
    <source>
        <dbReference type="SAM" id="SignalP"/>
    </source>
</evidence>
<gene>
    <name evidence="4" type="ORF">ABE587_00755</name>
</gene>
<dbReference type="EMBL" id="JBDJOF010000001">
    <property type="protein sequence ID" value="MEN5388368.1"/>
    <property type="molecule type" value="Genomic_DNA"/>
</dbReference>
<keyword evidence="5" id="KW-1185">Reference proteome</keyword>
<proteinExistence type="predicted"/>
<keyword evidence="1 2" id="KW-0732">Signal</keyword>
<reference evidence="4 5" key="1">
    <citation type="submission" date="2024-04" db="EMBL/GenBank/DDBJ databases">
        <title>WGS of bacteria from Torrens River.</title>
        <authorList>
            <person name="Wyrsch E.R."/>
            <person name="Drigo B."/>
        </authorList>
    </citation>
    <scope>NUCLEOTIDE SEQUENCE [LARGE SCALE GENOMIC DNA]</scope>
    <source>
        <strain evidence="4 5">TWI153</strain>
    </source>
</reference>
<dbReference type="Proteomes" id="UP001400166">
    <property type="component" value="Unassembled WGS sequence"/>
</dbReference>
<accession>A0ABV0C2C5</accession>
<dbReference type="InterPro" id="IPR027385">
    <property type="entry name" value="Beta-barrel_OMP"/>
</dbReference>
<evidence type="ECO:0000256" key="1">
    <source>
        <dbReference type="ARBA" id="ARBA00022729"/>
    </source>
</evidence>
<protein>
    <submittedName>
        <fullName evidence="4">Outer membrane beta-barrel protein</fullName>
    </submittedName>
</protein>
<sequence>MKTSLLALCAVAACALPSVAAAQPEAGYYASLRVIDAHHQARNMDASARPGIGQFVAGDQKQNFATGSLAFGRAYGNGWRTEGEYVARRRDTYTSGSSAFATSFNNHEVRSQQLMLNAYRDIAISDAWSLYGIAGLGLSQIESGGWQGNEGRQYARATRTGLAWSLGAGVSFAASDVLIVDLGYRYADLGSTESGWNTFGNARGLQDEKMQLDLVSREVTLGLRYAF</sequence>
<dbReference type="SUPFAM" id="SSF56925">
    <property type="entry name" value="OMPA-like"/>
    <property type="match status" value="1"/>
</dbReference>
<evidence type="ECO:0000313" key="4">
    <source>
        <dbReference type="EMBL" id="MEN5388368.1"/>
    </source>
</evidence>
<dbReference type="Gene3D" id="2.40.160.20">
    <property type="match status" value="1"/>
</dbReference>
<evidence type="ECO:0000259" key="3">
    <source>
        <dbReference type="Pfam" id="PF13505"/>
    </source>
</evidence>